<dbReference type="Proteomes" id="UP001296873">
    <property type="component" value="Unassembled WGS sequence"/>
</dbReference>
<feature type="region of interest" description="Disordered" evidence="1">
    <location>
        <begin position="1"/>
        <end position="32"/>
    </location>
</feature>
<dbReference type="EMBL" id="NRRL01000068">
    <property type="protein sequence ID" value="MBK1669941.1"/>
    <property type="molecule type" value="Genomic_DNA"/>
</dbReference>
<proteinExistence type="predicted"/>
<organism evidence="2 3">
    <name type="scientific">Rhodovibrio sodomensis</name>
    <dbReference type="NCBI Taxonomy" id="1088"/>
    <lineage>
        <taxon>Bacteria</taxon>
        <taxon>Pseudomonadati</taxon>
        <taxon>Pseudomonadota</taxon>
        <taxon>Alphaproteobacteria</taxon>
        <taxon>Rhodospirillales</taxon>
        <taxon>Rhodovibrionaceae</taxon>
        <taxon>Rhodovibrio</taxon>
    </lineage>
</organism>
<sequence>MVSPGARPRKTPAVQPTMASKRKSSKGTGGAATGTRRILATLPDAVGAQTVIVVAGSQSKPVLALLLLKIGEGIKDATVVPCHDRDDAAEIIQQHQPLSPQDLPLDLGRTLIVAALSEGAPAPDWPEAARRTGLDKLRRFPIAGRDWLGVLDPDGTILTTATQERADAARTALLAAADWAERHPIVGTWEEDPACLIDAGADPNAHRRELYEYVYPAVERNRPLWREILLRAAVVLREKHDDWFGMALNAAAFDEVTDVRDVPVAHVIAGYTARSFHDTPDGRPADPNDDAGGAAVDLGPPAAPGELERLLAQAGAEADVMWLDGYMTACELAPEPTGYETWVRDLLSGGDVLDDREAAQRLLDLVVQRFETLLEALNDSQAIRDSVADVAGADLAAWARGFTAATRRLPGSWPAERLRETDRAWLDALAGLGRDGTRIAERDGLAAWLAERAEITARPDA</sequence>
<name>A0ABS1DIX5_9PROT</name>
<feature type="region of interest" description="Disordered" evidence="1">
    <location>
        <begin position="276"/>
        <end position="299"/>
    </location>
</feature>
<reference evidence="2 3" key="1">
    <citation type="journal article" date="2020" name="Microorganisms">
        <title>Osmotic Adaptation and Compatible Solute Biosynthesis of Phototrophic Bacteria as Revealed from Genome Analyses.</title>
        <authorList>
            <person name="Imhoff J.F."/>
            <person name="Rahn T."/>
            <person name="Kunzel S."/>
            <person name="Keller A."/>
            <person name="Neulinger S.C."/>
        </authorList>
    </citation>
    <scope>NUCLEOTIDE SEQUENCE [LARGE SCALE GENOMIC DNA]</scope>
    <source>
        <strain evidence="2 3">DSM 9895</strain>
    </source>
</reference>
<dbReference type="InterPro" id="IPR011978">
    <property type="entry name" value="YgfB-like"/>
</dbReference>
<dbReference type="InterPro" id="IPR036255">
    <property type="entry name" value="YgfB-like_sf"/>
</dbReference>
<protein>
    <submittedName>
        <fullName evidence="2">Uncharacterized protein</fullName>
    </submittedName>
</protein>
<gene>
    <name evidence="2" type="ORF">CKO28_18055</name>
</gene>
<keyword evidence="3" id="KW-1185">Reference proteome</keyword>
<dbReference type="SUPFAM" id="SSF101327">
    <property type="entry name" value="YgfB-like"/>
    <property type="match status" value="1"/>
</dbReference>
<accession>A0ABS1DIX5</accession>
<feature type="compositionally biased region" description="Basic and acidic residues" evidence="1">
    <location>
        <begin position="276"/>
        <end position="286"/>
    </location>
</feature>
<dbReference type="Pfam" id="PF03695">
    <property type="entry name" value="UPF0149"/>
    <property type="match status" value="1"/>
</dbReference>
<evidence type="ECO:0000313" key="3">
    <source>
        <dbReference type="Proteomes" id="UP001296873"/>
    </source>
</evidence>
<evidence type="ECO:0000313" key="2">
    <source>
        <dbReference type="EMBL" id="MBK1669941.1"/>
    </source>
</evidence>
<evidence type="ECO:0000256" key="1">
    <source>
        <dbReference type="SAM" id="MobiDB-lite"/>
    </source>
</evidence>
<comment type="caution">
    <text evidence="2">The sequence shown here is derived from an EMBL/GenBank/DDBJ whole genome shotgun (WGS) entry which is preliminary data.</text>
</comment>